<comment type="function">
    <text evidence="16">Plays a major role in the induction and maintenance of cellular transformation. E6 associates with host UBE3A/E6-AP ubiquitin-protein ligase and modulates its activity. Protects host keratinocytes from apoptosis by mediating the degradation of host BAK1. May also inhibit host immune response.</text>
</comment>
<dbReference type="GO" id="GO:0042025">
    <property type="term" value="C:host cell nucleus"/>
    <property type="evidence" value="ECO:0007669"/>
    <property type="project" value="UniProtKB-SubCell"/>
</dbReference>
<dbReference type="GO" id="GO:0030430">
    <property type="term" value="C:host cell cytoplasm"/>
    <property type="evidence" value="ECO:0007669"/>
    <property type="project" value="UniProtKB-SubCell"/>
</dbReference>
<keyword evidence="13 16" id="KW-1035">Host cytoplasm</keyword>
<evidence type="ECO:0000313" key="19">
    <source>
        <dbReference type="Proteomes" id="UP000143347"/>
    </source>
</evidence>
<protein>
    <recommendedName>
        <fullName evidence="16 17">Protein E6</fullName>
    </recommendedName>
</protein>
<evidence type="ECO:0000256" key="17">
    <source>
        <dbReference type="RuleBase" id="RU363123"/>
    </source>
</evidence>
<evidence type="ECO:0000256" key="4">
    <source>
        <dbReference type="ARBA" id="ARBA00022581"/>
    </source>
</evidence>
<keyword evidence="8 16" id="KW-0862">Zinc</keyword>
<evidence type="ECO:0000256" key="12">
    <source>
        <dbReference type="ARBA" id="ARBA00023163"/>
    </source>
</evidence>
<dbReference type="InterPro" id="IPR001334">
    <property type="entry name" value="E6"/>
</dbReference>
<dbReference type="GO" id="GO:0039502">
    <property type="term" value="P:symbiont-mediated suppression of host type I interferon-mediated signaling pathway"/>
    <property type="evidence" value="ECO:0007669"/>
    <property type="project" value="UniProtKB-UniRule"/>
</dbReference>
<evidence type="ECO:0000256" key="13">
    <source>
        <dbReference type="ARBA" id="ARBA00023200"/>
    </source>
</evidence>
<dbReference type="Pfam" id="PF00518">
    <property type="entry name" value="E6"/>
    <property type="match status" value="1"/>
</dbReference>
<evidence type="ECO:0000256" key="2">
    <source>
        <dbReference type="ARBA" id="ARBA00022518"/>
    </source>
</evidence>
<keyword evidence="12 16" id="KW-0804">Transcription</keyword>
<evidence type="ECO:0000313" key="18">
    <source>
        <dbReference type="EMBL" id="AGA15831.1"/>
    </source>
</evidence>
<reference evidence="18 19" key="1">
    <citation type="submission" date="2012-10" db="EMBL/GenBank/DDBJ databases">
        <title>Complete Sequence of Canine Papillomavirus Type 14.</title>
        <authorList>
            <person name="Yuan H."/>
            <person name="Zhou D."/>
            <person name="Usuda Y."/>
            <person name="Jazic E."/>
            <person name="Schlegel R."/>
        </authorList>
    </citation>
    <scope>NUCLEOTIDE SEQUENCE [LARGE SCALE GENOMIC DNA]</scope>
    <source>
        <strain evidence="18">Hercules2012</strain>
    </source>
</reference>
<evidence type="ECO:0000256" key="8">
    <source>
        <dbReference type="ARBA" id="ARBA00022833"/>
    </source>
</evidence>
<evidence type="ECO:0000256" key="16">
    <source>
        <dbReference type="HAMAP-Rule" id="MF_04006"/>
    </source>
</evidence>
<feature type="zinc finger region" evidence="16">
    <location>
        <begin position="120"/>
        <end position="156"/>
    </location>
</feature>
<keyword evidence="4 16" id="KW-0945">Host-virus interaction</keyword>
<dbReference type="Gene3D" id="3.30.240.40">
    <property type="entry name" value="E6 early regulatory protein"/>
    <property type="match status" value="2"/>
</dbReference>
<keyword evidence="15 16" id="KW-1119">Modulation of host cell apoptosis by virus</keyword>
<dbReference type="SUPFAM" id="SSF161229">
    <property type="entry name" value="E6 C-terminal domain-like"/>
    <property type="match status" value="2"/>
</dbReference>
<gene>
    <name evidence="16 18" type="primary">E6</name>
</gene>
<keyword evidence="7 16" id="KW-0863">Zinc-finger</keyword>
<keyword evidence="6 16" id="KW-0479">Metal-binding</keyword>
<evidence type="ECO:0000256" key="10">
    <source>
        <dbReference type="ARBA" id="ARBA00023125"/>
    </source>
</evidence>
<dbReference type="InterPro" id="IPR038575">
    <property type="entry name" value="E6_sf"/>
</dbReference>
<evidence type="ECO:0000256" key="7">
    <source>
        <dbReference type="ARBA" id="ARBA00022771"/>
    </source>
</evidence>
<sequence length="168" mass="18983">MAVGILSQKKAIYVVSAEMLVAMEHIQGISSLAEHIHVPVEDLLVPCVFCGNFLDLRDLLDFDKKCLQLTWKKGFPHGTCSKCAREVSEKECKLFTEAVLTASGFFCEIDGGLSGVNVRCRLCLKLLNLGEKEEAVSRGERFFRVRRRWRARCRACIKSDNDWEGCHT</sequence>
<dbReference type="GO" id="GO:0006355">
    <property type="term" value="P:regulation of DNA-templated transcription"/>
    <property type="evidence" value="ECO:0007669"/>
    <property type="project" value="UniProtKB-UniRule"/>
</dbReference>
<evidence type="ECO:0000256" key="11">
    <source>
        <dbReference type="ARBA" id="ARBA00023159"/>
    </source>
</evidence>
<keyword evidence="10 16" id="KW-0238">DNA-binding</keyword>
<dbReference type="GO" id="GO:0052170">
    <property type="term" value="P:symbiont-mediated suppression of host innate immune response"/>
    <property type="evidence" value="ECO:0007669"/>
    <property type="project" value="UniProtKB-KW"/>
</dbReference>
<organism evidence="18 19">
    <name type="scientific">Canis familiaris papillomavirus 15</name>
    <dbReference type="NCBI Taxonomy" id="1272519"/>
    <lineage>
        <taxon>Viruses</taxon>
        <taxon>Monodnaviria</taxon>
        <taxon>Shotokuvirae</taxon>
        <taxon>Cossaviricota</taxon>
        <taxon>Papovaviricetes</taxon>
        <taxon>Zurhausenvirales</taxon>
        <taxon>Papillomaviridae</taxon>
        <taxon>Firstpapillomavirinae</taxon>
        <taxon>Chipapillomavirus</taxon>
        <taxon>Chipapillomavirus 3</taxon>
    </lineage>
</organism>
<dbReference type="HAMAP" id="MF_04006">
    <property type="entry name" value="HPV_E6"/>
    <property type="match status" value="1"/>
</dbReference>
<keyword evidence="9 16" id="KW-0805">Transcription regulation</keyword>
<name>L0CK42_9PAPI</name>
<comment type="subunit">
    <text evidence="16">Forms homodimers. Interacts with ubiquitin-protein ligase UBE3A/E6-AP; this interaction stimulates UBE3A ubiquitin activity. Interacts with host BAK1.</text>
</comment>
<dbReference type="GO" id="GO:0006351">
    <property type="term" value="P:DNA-templated transcription"/>
    <property type="evidence" value="ECO:0007669"/>
    <property type="project" value="UniProtKB-UniRule"/>
</dbReference>
<keyword evidence="14 16" id="KW-0899">Viral immunoevasion</keyword>
<evidence type="ECO:0000256" key="15">
    <source>
        <dbReference type="ARBA" id="ARBA00023323"/>
    </source>
</evidence>
<keyword evidence="5 16" id="KW-1090">Inhibition of host innate immune response by virus</keyword>
<keyword evidence="3 16" id="KW-1048">Host nucleus</keyword>
<dbReference type="GO" id="GO:0052150">
    <property type="term" value="P:symbiont-mediated perturbation of host apoptosis"/>
    <property type="evidence" value="ECO:0007669"/>
    <property type="project" value="UniProtKB-KW"/>
</dbReference>
<feature type="zinc finger region" evidence="16">
    <location>
        <begin position="47"/>
        <end position="83"/>
    </location>
</feature>
<dbReference type="GO" id="GO:0039648">
    <property type="term" value="P:symbiont-mediated perturbation of host ubiquitin-like protein modification"/>
    <property type="evidence" value="ECO:0007669"/>
    <property type="project" value="UniProtKB-UniRule"/>
</dbReference>
<comment type="subcellular location">
    <subcellularLocation>
        <location evidence="16 17">Host cytoplasm</location>
    </subcellularLocation>
    <subcellularLocation>
        <location evidence="16 17">Host nucleus</location>
    </subcellularLocation>
</comment>
<comment type="caution">
    <text evidence="16">Lacks conserved residue(s) required for the propagation of feature annotation.</text>
</comment>
<evidence type="ECO:0000256" key="3">
    <source>
        <dbReference type="ARBA" id="ARBA00022562"/>
    </source>
</evidence>
<accession>L0CK42</accession>
<evidence type="ECO:0000256" key="5">
    <source>
        <dbReference type="ARBA" id="ARBA00022632"/>
    </source>
</evidence>
<keyword evidence="2 16" id="KW-0244">Early protein</keyword>
<keyword evidence="11 16" id="KW-0010">Activator</keyword>
<evidence type="ECO:0000256" key="6">
    <source>
        <dbReference type="ARBA" id="ARBA00022723"/>
    </source>
</evidence>
<evidence type="ECO:0000256" key="9">
    <source>
        <dbReference type="ARBA" id="ARBA00023015"/>
    </source>
</evidence>
<proteinExistence type="inferred from homology"/>
<evidence type="ECO:0000256" key="14">
    <source>
        <dbReference type="ARBA" id="ARBA00023280"/>
    </source>
</evidence>
<dbReference type="GO" id="GO:0008270">
    <property type="term" value="F:zinc ion binding"/>
    <property type="evidence" value="ECO:0007669"/>
    <property type="project" value="UniProtKB-KW"/>
</dbReference>
<dbReference type="EMBL" id="JX899359">
    <property type="protein sequence ID" value="AGA15831.1"/>
    <property type="molecule type" value="Genomic_DNA"/>
</dbReference>
<dbReference type="GO" id="GO:0003677">
    <property type="term" value="F:DNA binding"/>
    <property type="evidence" value="ECO:0007669"/>
    <property type="project" value="UniProtKB-UniRule"/>
</dbReference>
<dbReference type="Proteomes" id="UP000143347">
    <property type="component" value="Segment"/>
</dbReference>
<comment type="similarity">
    <text evidence="1 16 17">Belongs to the papillomaviridae E6 protein family.</text>
</comment>
<evidence type="ECO:0000256" key="1">
    <source>
        <dbReference type="ARBA" id="ARBA00006346"/>
    </source>
</evidence>